<feature type="transmembrane region" description="Helical" evidence="1">
    <location>
        <begin position="308"/>
        <end position="323"/>
    </location>
</feature>
<dbReference type="EMBL" id="FMUR01000007">
    <property type="protein sequence ID" value="SCY08967.1"/>
    <property type="molecule type" value="Genomic_DNA"/>
</dbReference>
<dbReference type="Proteomes" id="UP000183047">
    <property type="component" value="Unassembled WGS sequence"/>
</dbReference>
<dbReference type="InterPro" id="IPR046062">
    <property type="entry name" value="DUF6020"/>
</dbReference>
<feature type="transmembrane region" description="Helical" evidence="1">
    <location>
        <begin position="379"/>
        <end position="396"/>
    </location>
</feature>
<sequence>MNKEMIPYDKILSRKECLFAAFFSACSLFIGLDTKEPYESHISSSILNAFFELFEQAGDMFAGNGFYILVVSAAILVLYNKVFKIKADTDFSPRFVIGEKVIAVFFALMYTGGRAYRYNDTLACLLVPKFNIIKAVIIAVGFYYLYLAAIHLLYFLFEKRNDIVLPNGKFRECIDKFNVGQYFLFIFLMWLPHLIFRYPGALSSDNWKQLNEFFGYLPFITDQPVVHTVSVGLLAKLSVNIFGSANIGIFLYVLIQAAAMSYVLAQTLKLFSEWKMPAWFRMSVMFLYACTPYFMGNAAWAIKDYPHMIGYVLWGICFVKIVLEKKHAFSIVEDKKLIGCWIIGAVLMSLYRKNGLHIYVLACVIYCVISVIKEKSKKVVSMLLLFIVPLVLSVGIEKSVINIFNITEIQQQDAYSLLFQQTARYYYYHSDELTDEEREAIGDILDLETLYDDYTVECSDNVKSGYHAENMQQMMRYFKVWFFMFFKHPECYLEATWNQNYYIFMPDFDNIVYNESCHTGNAIADPDLMEKLDVHVPTQIQGFAVFICSMYRFLNKLPIISTLNNLCVYVFMMFAISFFMKSKKKTYYSIAMLPLWLSLLFIVLAPMIVDQPRYSWAIFYLMPMMMALYMHLLDGERSHE</sequence>
<feature type="transmembrane region" description="Helical" evidence="1">
    <location>
        <begin position="335"/>
        <end position="350"/>
    </location>
</feature>
<dbReference type="OrthoDB" id="2143989at2"/>
<dbReference type="AlphaFoldDB" id="A0A1G5D339"/>
<feature type="transmembrane region" description="Helical" evidence="1">
    <location>
        <begin position="587"/>
        <end position="608"/>
    </location>
</feature>
<feature type="transmembrane region" description="Helical" evidence="1">
    <location>
        <begin position="356"/>
        <end position="372"/>
    </location>
</feature>
<proteinExistence type="predicted"/>
<protein>
    <recommendedName>
        <fullName evidence="4">Glycosyltransferase RgtA/B/C/D-like domain-containing protein</fullName>
    </recommendedName>
</protein>
<keyword evidence="1" id="KW-0472">Membrane</keyword>
<feature type="transmembrane region" description="Helical" evidence="1">
    <location>
        <begin position="91"/>
        <end position="112"/>
    </location>
</feature>
<evidence type="ECO:0000313" key="2">
    <source>
        <dbReference type="EMBL" id="SCY08967.1"/>
    </source>
</evidence>
<feature type="transmembrane region" description="Helical" evidence="1">
    <location>
        <begin position="60"/>
        <end position="79"/>
    </location>
</feature>
<feature type="transmembrane region" description="Helical" evidence="1">
    <location>
        <begin position="241"/>
        <end position="264"/>
    </location>
</feature>
<feature type="transmembrane region" description="Helical" evidence="1">
    <location>
        <begin position="132"/>
        <end position="157"/>
    </location>
</feature>
<accession>A0A1G5D339</accession>
<gene>
    <name evidence="2" type="ORF">SAMN02910451_01359</name>
</gene>
<dbReference type="RefSeq" id="WP_074462006.1">
    <property type="nucleotide sequence ID" value="NZ_FMUR01000007.1"/>
</dbReference>
<feature type="transmembrane region" description="Helical" evidence="1">
    <location>
        <begin position="285"/>
        <end position="302"/>
    </location>
</feature>
<evidence type="ECO:0008006" key="4">
    <source>
        <dbReference type="Google" id="ProtNLM"/>
    </source>
</evidence>
<organism evidence="2 3">
    <name type="scientific">Butyrivibrio hungatei</name>
    <dbReference type="NCBI Taxonomy" id="185008"/>
    <lineage>
        <taxon>Bacteria</taxon>
        <taxon>Bacillati</taxon>
        <taxon>Bacillota</taxon>
        <taxon>Clostridia</taxon>
        <taxon>Lachnospirales</taxon>
        <taxon>Lachnospiraceae</taxon>
        <taxon>Butyrivibrio</taxon>
    </lineage>
</organism>
<keyword evidence="1" id="KW-0812">Transmembrane</keyword>
<feature type="transmembrane region" description="Helical" evidence="1">
    <location>
        <begin position="614"/>
        <end position="633"/>
    </location>
</feature>
<reference evidence="3" key="1">
    <citation type="submission" date="2016-10" db="EMBL/GenBank/DDBJ databases">
        <authorList>
            <person name="Varghese N."/>
            <person name="Submissions S."/>
        </authorList>
    </citation>
    <scope>NUCLEOTIDE SEQUENCE [LARGE SCALE GENOMIC DNA]</scope>
    <source>
        <strain evidence="3">XBD2006</strain>
    </source>
</reference>
<feature type="transmembrane region" description="Helical" evidence="1">
    <location>
        <begin position="557"/>
        <end position="580"/>
    </location>
</feature>
<keyword evidence="3" id="KW-1185">Reference proteome</keyword>
<name>A0A1G5D339_9FIRM</name>
<evidence type="ECO:0000313" key="3">
    <source>
        <dbReference type="Proteomes" id="UP000183047"/>
    </source>
</evidence>
<keyword evidence="1" id="KW-1133">Transmembrane helix</keyword>
<feature type="transmembrane region" description="Helical" evidence="1">
    <location>
        <begin position="177"/>
        <end position="196"/>
    </location>
</feature>
<evidence type="ECO:0000256" key="1">
    <source>
        <dbReference type="SAM" id="Phobius"/>
    </source>
</evidence>
<dbReference type="Pfam" id="PF19484">
    <property type="entry name" value="DUF6020"/>
    <property type="match status" value="1"/>
</dbReference>